<evidence type="ECO:0000256" key="7">
    <source>
        <dbReference type="PIRSR" id="PIRSR016262-1"/>
    </source>
</evidence>
<dbReference type="GO" id="GO:0033819">
    <property type="term" value="F:lipoyl(octanoyl) transferase activity"/>
    <property type="evidence" value="ECO:0007669"/>
    <property type="project" value="UniProtKB-EC"/>
</dbReference>
<dbReference type="OrthoDB" id="9787061at2"/>
<name>A0A1W1VP25_9FIRM</name>
<feature type="site" description="Lowers pKa of active site Cys" evidence="5 9">
    <location>
        <position position="141"/>
    </location>
</feature>
<evidence type="ECO:0000313" key="12">
    <source>
        <dbReference type="Proteomes" id="UP000192569"/>
    </source>
</evidence>
<evidence type="ECO:0000256" key="8">
    <source>
        <dbReference type="PIRSR" id="PIRSR016262-2"/>
    </source>
</evidence>
<dbReference type="PANTHER" id="PTHR10993:SF7">
    <property type="entry name" value="LIPOYLTRANSFERASE 2, MITOCHONDRIAL-RELATED"/>
    <property type="match status" value="1"/>
</dbReference>
<dbReference type="PROSITE" id="PS51733">
    <property type="entry name" value="BPL_LPL_CATALYTIC"/>
    <property type="match status" value="1"/>
</dbReference>
<keyword evidence="2 5" id="KW-0808">Transferase</keyword>
<dbReference type="HAMAP" id="MF_00013">
    <property type="entry name" value="LipB"/>
    <property type="match status" value="1"/>
</dbReference>
<evidence type="ECO:0000256" key="2">
    <source>
        <dbReference type="ARBA" id="ARBA00022679"/>
    </source>
</evidence>
<keyword evidence="5" id="KW-0963">Cytoplasm</keyword>
<sequence length="213" mass="23958">MQELKVIDLGRKDYLSTYELQLELVDKRIRGEIGDVLVLVEHFPPVITLGRSSKKEHLLVGPEVLKELGIELVEVDRGGDITYHGPGQIVGYPILDLNYYGKDLHRLLRLYEEVMLKVVASYGLIGSRKQGLTGAWVGDKKIGAIGVAVKRWVTYHGFAFNVQATLENFSLIVPCGLQDYGVTSLEDLIGRPVPMEEVKERLLKAFREVFGFF</sequence>
<evidence type="ECO:0000256" key="3">
    <source>
        <dbReference type="ARBA" id="ARBA00023315"/>
    </source>
</evidence>
<dbReference type="InterPro" id="IPR000544">
    <property type="entry name" value="Octanoyltransferase"/>
</dbReference>
<dbReference type="Pfam" id="PF21948">
    <property type="entry name" value="LplA-B_cat"/>
    <property type="match status" value="1"/>
</dbReference>
<dbReference type="STRING" id="698762.SAMN00808754_1174"/>
<evidence type="ECO:0000313" key="11">
    <source>
        <dbReference type="EMBL" id="SMB95109.1"/>
    </source>
</evidence>
<dbReference type="UniPathway" id="UPA00538">
    <property type="reaction ID" value="UER00592"/>
</dbReference>
<keyword evidence="3 5" id="KW-0012">Acyltransferase</keyword>
<dbReference type="SUPFAM" id="SSF55681">
    <property type="entry name" value="Class II aaRS and biotin synthetases"/>
    <property type="match status" value="1"/>
</dbReference>
<dbReference type="AlphaFoldDB" id="A0A1W1VP25"/>
<dbReference type="GO" id="GO:0005737">
    <property type="term" value="C:cytoplasm"/>
    <property type="evidence" value="ECO:0007669"/>
    <property type="project" value="UniProtKB-SubCell"/>
</dbReference>
<dbReference type="RefSeq" id="WP_084664736.1">
    <property type="nucleotide sequence ID" value="NZ_LT838272.1"/>
</dbReference>
<comment type="subcellular location">
    <subcellularLocation>
        <location evidence="5">Cytoplasm</location>
    </subcellularLocation>
</comment>
<feature type="active site" description="Acyl-thioester intermediate" evidence="5 7">
    <location>
        <position position="175"/>
    </location>
</feature>
<feature type="domain" description="BPL/LPL catalytic" evidence="10">
    <location>
        <begin position="31"/>
        <end position="213"/>
    </location>
</feature>
<protein>
    <recommendedName>
        <fullName evidence="5 6">Octanoyltransferase</fullName>
        <ecNumber evidence="5 6">2.3.1.181</ecNumber>
    </recommendedName>
    <alternativeName>
        <fullName evidence="5">Lipoate-protein ligase B</fullName>
    </alternativeName>
    <alternativeName>
        <fullName evidence="5">Lipoyl/octanoyl transferase</fullName>
    </alternativeName>
    <alternativeName>
        <fullName evidence="5">Octanoyl-[acyl-carrier-protein]-protein N-octanoyltransferase</fullName>
    </alternativeName>
</protein>
<dbReference type="PIRSF" id="PIRSF016262">
    <property type="entry name" value="LPLase"/>
    <property type="match status" value="1"/>
</dbReference>
<evidence type="ECO:0000256" key="5">
    <source>
        <dbReference type="HAMAP-Rule" id="MF_00013"/>
    </source>
</evidence>
<dbReference type="InterPro" id="IPR045864">
    <property type="entry name" value="aa-tRNA-synth_II/BPL/LPL"/>
</dbReference>
<keyword evidence="12" id="KW-1185">Reference proteome</keyword>
<reference evidence="11 12" key="1">
    <citation type="submission" date="2017-04" db="EMBL/GenBank/DDBJ databases">
        <authorList>
            <person name="Afonso C.L."/>
            <person name="Miller P.J."/>
            <person name="Scott M.A."/>
            <person name="Spackman E."/>
            <person name="Goraichik I."/>
            <person name="Dimitrov K.M."/>
            <person name="Suarez D.L."/>
            <person name="Swayne D.E."/>
        </authorList>
    </citation>
    <scope>NUCLEOTIDE SEQUENCE [LARGE SCALE GENOMIC DNA]</scope>
    <source>
        <strain evidence="11 12">ToBE</strain>
    </source>
</reference>
<accession>A0A1W1VP25</accession>
<evidence type="ECO:0000256" key="9">
    <source>
        <dbReference type="PIRSR" id="PIRSR016262-3"/>
    </source>
</evidence>
<comment type="catalytic activity">
    <reaction evidence="5 6">
        <text>octanoyl-[ACP] + L-lysyl-[protein] = N(6)-octanoyl-L-lysyl-[protein] + holo-[ACP] + H(+)</text>
        <dbReference type="Rhea" id="RHEA:17665"/>
        <dbReference type="Rhea" id="RHEA-COMP:9636"/>
        <dbReference type="Rhea" id="RHEA-COMP:9685"/>
        <dbReference type="Rhea" id="RHEA-COMP:9752"/>
        <dbReference type="Rhea" id="RHEA-COMP:9928"/>
        <dbReference type="ChEBI" id="CHEBI:15378"/>
        <dbReference type="ChEBI" id="CHEBI:29969"/>
        <dbReference type="ChEBI" id="CHEBI:64479"/>
        <dbReference type="ChEBI" id="CHEBI:78463"/>
        <dbReference type="ChEBI" id="CHEBI:78809"/>
        <dbReference type="EC" id="2.3.1.181"/>
    </reaction>
</comment>
<evidence type="ECO:0000256" key="1">
    <source>
        <dbReference type="ARBA" id="ARBA00004821"/>
    </source>
</evidence>
<dbReference type="InterPro" id="IPR020605">
    <property type="entry name" value="Octanoyltransferase_CS"/>
</dbReference>
<evidence type="ECO:0000256" key="6">
    <source>
        <dbReference type="PIRNR" id="PIRNR016262"/>
    </source>
</evidence>
<dbReference type="NCBIfam" id="TIGR00214">
    <property type="entry name" value="lipB"/>
    <property type="match status" value="1"/>
</dbReference>
<evidence type="ECO:0000256" key="4">
    <source>
        <dbReference type="ARBA" id="ARBA00024732"/>
    </source>
</evidence>
<organism evidence="11 12">
    <name type="scientific">Thermanaeromonas toyohensis ToBE</name>
    <dbReference type="NCBI Taxonomy" id="698762"/>
    <lineage>
        <taxon>Bacteria</taxon>
        <taxon>Bacillati</taxon>
        <taxon>Bacillota</taxon>
        <taxon>Clostridia</taxon>
        <taxon>Neomoorellales</taxon>
        <taxon>Neomoorellaceae</taxon>
        <taxon>Thermanaeromonas</taxon>
    </lineage>
</organism>
<gene>
    <name evidence="5" type="primary">lipB</name>
    <name evidence="11" type="ORF">SAMN00808754_1174</name>
</gene>
<dbReference type="PANTHER" id="PTHR10993">
    <property type="entry name" value="OCTANOYLTRANSFERASE"/>
    <property type="match status" value="1"/>
</dbReference>
<dbReference type="PROSITE" id="PS01313">
    <property type="entry name" value="LIPB"/>
    <property type="match status" value="1"/>
</dbReference>
<feature type="binding site" evidence="5 8">
    <location>
        <begin position="77"/>
        <end position="84"/>
    </location>
    <ligand>
        <name>substrate</name>
    </ligand>
</feature>
<dbReference type="NCBIfam" id="NF010925">
    <property type="entry name" value="PRK14345.1"/>
    <property type="match status" value="1"/>
</dbReference>
<dbReference type="GO" id="GO:0009249">
    <property type="term" value="P:protein lipoylation"/>
    <property type="evidence" value="ECO:0007669"/>
    <property type="project" value="InterPro"/>
</dbReference>
<comment type="similarity">
    <text evidence="5 6">Belongs to the LipB family.</text>
</comment>
<dbReference type="EC" id="2.3.1.181" evidence="5 6"/>
<dbReference type="EMBL" id="LT838272">
    <property type="protein sequence ID" value="SMB95109.1"/>
    <property type="molecule type" value="Genomic_DNA"/>
</dbReference>
<feature type="binding site" evidence="5 8">
    <location>
        <begin position="144"/>
        <end position="146"/>
    </location>
    <ligand>
        <name>substrate</name>
    </ligand>
</feature>
<comment type="miscellaneous">
    <text evidence="5">In the reaction, the free carboxyl group of octanoic acid is attached via an amide linkage to the epsilon-amino group of a specific lysine residue of lipoyl domains of lipoate-dependent enzymes.</text>
</comment>
<dbReference type="InterPro" id="IPR004143">
    <property type="entry name" value="BPL_LPL_catalytic"/>
</dbReference>
<comment type="function">
    <text evidence="4 5 6">Catalyzes the transfer of endogenously produced octanoic acid from octanoyl-acyl-carrier-protein onto the lipoyl domains of lipoate-dependent enzymes. Lipoyl-ACP can also act as a substrate although octanoyl-ACP is likely to be the physiological substrate.</text>
</comment>
<dbReference type="CDD" id="cd16444">
    <property type="entry name" value="LipB"/>
    <property type="match status" value="1"/>
</dbReference>
<evidence type="ECO:0000259" key="10">
    <source>
        <dbReference type="PROSITE" id="PS51733"/>
    </source>
</evidence>
<feature type="binding site" evidence="5 8">
    <location>
        <begin position="157"/>
        <end position="159"/>
    </location>
    <ligand>
        <name>substrate</name>
    </ligand>
</feature>
<comment type="pathway">
    <text evidence="1 5 6">Protein modification; protein lipoylation via endogenous pathway; protein N(6)-(lipoyl)lysine from octanoyl-[acyl-carrier-protein]: step 1/2.</text>
</comment>
<dbReference type="Gene3D" id="3.30.930.10">
    <property type="entry name" value="Bira Bifunctional Protein, Domain 2"/>
    <property type="match status" value="1"/>
</dbReference>
<proteinExistence type="inferred from homology"/>
<dbReference type="Proteomes" id="UP000192569">
    <property type="component" value="Chromosome I"/>
</dbReference>